<sequence>MGQRFQQWSRLRSREEKAFILDLEERLQELYGRDPSNKVLAKITEEEISSCHTNPKSFPISTRNQLWRPPNSGTSFLKESRISFAVILARNNEGQFFGACTYPFGDVVDAVVAETRTCKRAMLFAADLGWKRILLEGDSLTTIKKLNSKEEDRSILRPIINNIRVLRKKFENVSYLLVPRVVNSTAHTLRAFGLKNYRNQFGKLWRKIWKPRFREVEGLGIL</sequence>
<dbReference type="PANTHER" id="PTHR47074">
    <property type="entry name" value="BNAC02G40300D PROTEIN"/>
    <property type="match status" value="1"/>
</dbReference>
<dbReference type="PANTHER" id="PTHR47074:SF61">
    <property type="entry name" value="RNASE H TYPE-1 DOMAIN-CONTAINING PROTEIN"/>
    <property type="match status" value="1"/>
</dbReference>
<gene>
    <name evidence="2" type="ORF">PVK06_018918</name>
</gene>
<dbReference type="CDD" id="cd06222">
    <property type="entry name" value="RNase_H_like"/>
    <property type="match status" value="1"/>
</dbReference>
<protein>
    <recommendedName>
        <fullName evidence="1">RNase H type-1 domain-containing protein</fullName>
    </recommendedName>
</protein>
<name>A0ABR0PIJ8_GOSAR</name>
<evidence type="ECO:0000313" key="3">
    <source>
        <dbReference type="Proteomes" id="UP001358586"/>
    </source>
</evidence>
<proteinExistence type="predicted"/>
<comment type="caution">
    <text evidence="2">The sequence shown here is derived from an EMBL/GenBank/DDBJ whole genome shotgun (WGS) entry which is preliminary data.</text>
</comment>
<dbReference type="InterPro" id="IPR002156">
    <property type="entry name" value="RNaseH_domain"/>
</dbReference>
<dbReference type="Pfam" id="PF13456">
    <property type="entry name" value="RVT_3"/>
    <property type="match status" value="1"/>
</dbReference>
<dbReference type="EMBL" id="JARKNE010000006">
    <property type="protein sequence ID" value="KAK5824155.1"/>
    <property type="molecule type" value="Genomic_DNA"/>
</dbReference>
<keyword evidence="3" id="KW-1185">Reference proteome</keyword>
<dbReference type="InterPro" id="IPR052929">
    <property type="entry name" value="RNase_H-like_EbsB-rel"/>
</dbReference>
<dbReference type="InterPro" id="IPR044730">
    <property type="entry name" value="RNase_H-like_dom_plant"/>
</dbReference>
<reference evidence="2 3" key="1">
    <citation type="submission" date="2023-03" db="EMBL/GenBank/DDBJ databases">
        <title>WGS of Gossypium arboreum.</title>
        <authorList>
            <person name="Yu D."/>
        </authorList>
    </citation>
    <scope>NUCLEOTIDE SEQUENCE [LARGE SCALE GENOMIC DNA]</scope>
    <source>
        <tissue evidence="2">Leaf</tissue>
    </source>
</reference>
<dbReference type="Gene3D" id="3.30.420.10">
    <property type="entry name" value="Ribonuclease H-like superfamily/Ribonuclease H"/>
    <property type="match status" value="1"/>
</dbReference>
<organism evidence="2 3">
    <name type="scientific">Gossypium arboreum</name>
    <name type="common">Tree cotton</name>
    <name type="synonym">Gossypium nanking</name>
    <dbReference type="NCBI Taxonomy" id="29729"/>
    <lineage>
        <taxon>Eukaryota</taxon>
        <taxon>Viridiplantae</taxon>
        <taxon>Streptophyta</taxon>
        <taxon>Embryophyta</taxon>
        <taxon>Tracheophyta</taxon>
        <taxon>Spermatophyta</taxon>
        <taxon>Magnoliopsida</taxon>
        <taxon>eudicotyledons</taxon>
        <taxon>Gunneridae</taxon>
        <taxon>Pentapetalae</taxon>
        <taxon>rosids</taxon>
        <taxon>malvids</taxon>
        <taxon>Malvales</taxon>
        <taxon>Malvaceae</taxon>
        <taxon>Malvoideae</taxon>
        <taxon>Gossypium</taxon>
    </lineage>
</organism>
<accession>A0ABR0PIJ8</accession>
<evidence type="ECO:0000313" key="2">
    <source>
        <dbReference type="EMBL" id="KAK5824155.1"/>
    </source>
</evidence>
<dbReference type="Proteomes" id="UP001358586">
    <property type="component" value="Chromosome 6"/>
</dbReference>
<dbReference type="InterPro" id="IPR036397">
    <property type="entry name" value="RNaseH_sf"/>
</dbReference>
<evidence type="ECO:0000259" key="1">
    <source>
        <dbReference type="Pfam" id="PF13456"/>
    </source>
</evidence>
<feature type="domain" description="RNase H type-1" evidence="1">
    <location>
        <begin position="74"/>
        <end position="189"/>
    </location>
</feature>